<evidence type="ECO:0000256" key="6">
    <source>
        <dbReference type="RuleBase" id="RU366036"/>
    </source>
</evidence>
<dbReference type="InterPro" id="IPR021384">
    <property type="entry name" value="Mediator_Med21"/>
</dbReference>
<protein>
    <recommendedName>
        <fullName evidence="6">Mediator of RNA polymerase II transcription subunit 21</fullName>
    </recommendedName>
</protein>
<dbReference type="GO" id="GO:0016592">
    <property type="term" value="C:mediator complex"/>
    <property type="evidence" value="ECO:0007669"/>
    <property type="project" value="UniProtKB-UniRule"/>
</dbReference>
<dbReference type="Proteomes" id="UP001153069">
    <property type="component" value="Unassembled WGS sequence"/>
</dbReference>
<keyword evidence="2 6" id="KW-0805">Transcription regulation</keyword>
<dbReference type="InterPro" id="IPR037212">
    <property type="entry name" value="Med7/Med21-like"/>
</dbReference>
<evidence type="ECO:0000313" key="8">
    <source>
        <dbReference type="EMBL" id="CAB9515438.1"/>
    </source>
</evidence>
<keyword evidence="4 6" id="KW-0804">Transcription</keyword>
<dbReference type="EMBL" id="CAICTM010000714">
    <property type="protein sequence ID" value="CAB9515438.1"/>
    <property type="molecule type" value="Genomic_DNA"/>
</dbReference>
<feature type="compositionally biased region" description="Low complexity" evidence="7">
    <location>
        <begin position="50"/>
        <end position="65"/>
    </location>
</feature>
<comment type="subunit">
    <text evidence="6">Component of the Mediator complex.</text>
</comment>
<keyword evidence="9" id="KW-1185">Reference proteome</keyword>
<dbReference type="GO" id="GO:0003712">
    <property type="term" value="F:transcription coregulator activity"/>
    <property type="evidence" value="ECO:0007669"/>
    <property type="project" value="TreeGrafter"/>
</dbReference>
<sequence length="203" mass="22639">MAAEDDKGTTEDEECDDRIDPITELQDGIDGLSLAMFEALRGLRDAVAPESGNLGGNNNNSAGENSEPDFDDFWSSYRSGDPTTVALVNKVNRAGTPPTRREDFARIHARIEMEKDAELVGKLANDVLEKSGKINERVSTLPGMERTRTQQMEYIEKLIQQNQEAADDLEKHHAIAKERRDQVRQFVKDNTCKALGIIEGDMM</sequence>
<evidence type="ECO:0000256" key="1">
    <source>
        <dbReference type="ARBA" id="ARBA00004123"/>
    </source>
</evidence>
<dbReference type="Gene3D" id="6.10.280.10">
    <property type="entry name" value="Mediator complex, subunit Med21"/>
    <property type="match status" value="1"/>
</dbReference>
<feature type="region of interest" description="Disordered" evidence="7">
    <location>
        <begin position="49"/>
        <end position="76"/>
    </location>
</feature>
<comment type="similarity">
    <text evidence="6">Belongs to the Mediator complex subunit 21 family.</text>
</comment>
<feature type="region of interest" description="Disordered" evidence="7">
    <location>
        <begin position="1"/>
        <end position="24"/>
    </location>
</feature>
<dbReference type="AlphaFoldDB" id="A0A9N8HHL1"/>
<feature type="compositionally biased region" description="Basic and acidic residues" evidence="7">
    <location>
        <begin position="1"/>
        <end position="10"/>
    </location>
</feature>
<evidence type="ECO:0000256" key="4">
    <source>
        <dbReference type="ARBA" id="ARBA00023163"/>
    </source>
</evidence>
<proteinExistence type="inferred from homology"/>
<keyword evidence="5 6" id="KW-0539">Nucleus</keyword>
<reference evidence="8" key="1">
    <citation type="submission" date="2020-06" db="EMBL/GenBank/DDBJ databases">
        <authorList>
            <consortium name="Plant Systems Biology data submission"/>
        </authorList>
    </citation>
    <scope>NUCLEOTIDE SEQUENCE</scope>
    <source>
        <strain evidence="8">D6</strain>
    </source>
</reference>
<dbReference type="Pfam" id="PF11221">
    <property type="entry name" value="Med21"/>
    <property type="match status" value="1"/>
</dbReference>
<dbReference type="PANTHER" id="PTHR13381">
    <property type="entry name" value="RNA POLYMERASE II HOLOENZYME COMPONENT SRB7"/>
    <property type="match status" value="1"/>
</dbReference>
<gene>
    <name evidence="8" type="ORF">SEMRO_715_G191820.1</name>
</gene>
<evidence type="ECO:0000256" key="2">
    <source>
        <dbReference type="ARBA" id="ARBA00023015"/>
    </source>
</evidence>
<dbReference type="GO" id="GO:0006357">
    <property type="term" value="P:regulation of transcription by RNA polymerase II"/>
    <property type="evidence" value="ECO:0007669"/>
    <property type="project" value="TreeGrafter"/>
</dbReference>
<evidence type="ECO:0000256" key="5">
    <source>
        <dbReference type="ARBA" id="ARBA00023242"/>
    </source>
</evidence>
<dbReference type="SUPFAM" id="SSF140718">
    <property type="entry name" value="Mediator hinge subcomplex-like"/>
    <property type="match status" value="1"/>
</dbReference>
<accession>A0A9N8HHL1</accession>
<comment type="subcellular location">
    <subcellularLocation>
        <location evidence="1 6">Nucleus</location>
    </subcellularLocation>
</comment>
<comment type="caution">
    <text evidence="8">The sequence shown here is derived from an EMBL/GenBank/DDBJ whole genome shotgun (WGS) entry which is preliminary data.</text>
</comment>
<dbReference type="OrthoDB" id="42359at2759"/>
<evidence type="ECO:0000313" key="9">
    <source>
        <dbReference type="Proteomes" id="UP001153069"/>
    </source>
</evidence>
<dbReference type="PANTHER" id="PTHR13381:SF0">
    <property type="entry name" value="MEDIATOR OF RNA POLYMERASE II TRANSCRIPTION SUBUNIT 21"/>
    <property type="match status" value="1"/>
</dbReference>
<evidence type="ECO:0000256" key="3">
    <source>
        <dbReference type="ARBA" id="ARBA00023159"/>
    </source>
</evidence>
<keyword evidence="3 6" id="KW-0010">Activator</keyword>
<comment type="function">
    <text evidence="6">Component of the Mediator complex, a coactivator involved in the regulated transcription of nearly all RNA polymerase II-dependent genes. Mediator functions as a bridge to convey information from gene-specific regulatory proteins to the basal RNA polymerase II transcription machinery. Mediator is recruited to promoters by direct interactions with regulatory proteins and serves as a scaffold for the assembly of a functional preinitiation complex with RNA polymerase II and the general transcription factors.</text>
</comment>
<name>A0A9N8HHL1_9STRA</name>
<organism evidence="8 9">
    <name type="scientific">Seminavis robusta</name>
    <dbReference type="NCBI Taxonomy" id="568900"/>
    <lineage>
        <taxon>Eukaryota</taxon>
        <taxon>Sar</taxon>
        <taxon>Stramenopiles</taxon>
        <taxon>Ochrophyta</taxon>
        <taxon>Bacillariophyta</taxon>
        <taxon>Bacillariophyceae</taxon>
        <taxon>Bacillariophycidae</taxon>
        <taxon>Naviculales</taxon>
        <taxon>Naviculaceae</taxon>
        <taxon>Seminavis</taxon>
    </lineage>
</organism>
<evidence type="ECO:0000256" key="7">
    <source>
        <dbReference type="SAM" id="MobiDB-lite"/>
    </source>
</evidence>